<dbReference type="InterPro" id="IPR036271">
    <property type="entry name" value="Tet_transcr_reg_TetR-rel_C_sf"/>
</dbReference>
<feature type="DNA-binding region" description="H-T-H motif" evidence="4">
    <location>
        <begin position="43"/>
        <end position="62"/>
    </location>
</feature>
<dbReference type="SUPFAM" id="SSF48498">
    <property type="entry name" value="Tetracyclin repressor-like, C-terminal domain"/>
    <property type="match status" value="1"/>
</dbReference>
<sequence length="203" mass="23332">MKGVKKIHPLNDHQLDKIHDKRREQIKNAALKIFARRGLIGTKMSMIAKEADISQGLSYRYYQSKDELFIELVKDAMEETAEAFASLENMAGSPSEKIKELTKRMLDTRNRHSFMLIQQVQISDEVPDKAKEIIQQYQIPSLIEQLISTFKNGQKSGEFCKGDPTKLLMLYFSVISGLMLLPNEAEENNQDIDIDILMKLLRN</sequence>
<dbReference type="InterPro" id="IPR050109">
    <property type="entry name" value="HTH-type_TetR-like_transc_reg"/>
</dbReference>
<evidence type="ECO:0000313" key="6">
    <source>
        <dbReference type="EMBL" id="EKN71264.1"/>
    </source>
</evidence>
<evidence type="ECO:0000256" key="3">
    <source>
        <dbReference type="ARBA" id="ARBA00023163"/>
    </source>
</evidence>
<dbReference type="PANTHER" id="PTHR30055">
    <property type="entry name" value="HTH-TYPE TRANSCRIPTIONAL REGULATOR RUTR"/>
    <property type="match status" value="1"/>
</dbReference>
<dbReference type="EMBL" id="AJLS01000013">
    <property type="protein sequence ID" value="EKN71264.1"/>
    <property type="molecule type" value="Genomic_DNA"/>
</dbReference>
<dbReference type="STRING" id="1117379.BABA_02432"/>
<evidence type="ECO:0000259" key="5">
    <source>
        <dbReference type="PROSITE" id="PS50977"/>
    </source>
</evidence>
<keyword evidence="3" id="KW-0804">Transcription</keyword>
<keyword evidence="2 4" id="KW-0238">DNA-binding</keyword>
<dbReference type="SUPFAM" id="SSF46689">
    <property type="entry name" value="Homeodomain-like"/>
    <property type="match status" value="1"/>
</dbReference>
<dbReference type="InterPro" id="IPR001647">
    <property type="entry name" value="HTH_TetR"/>
</dbReference>
<evidence type="ECO:0000313" key="7">
    <source>
        <dbReference type="Proteomes" id="UP000006316"/>
    </source>
</evidence>
<feature type="domain" description="HTH tetR-type" evidence="5">
    <location>
        <begin position="20"/>
        <end position="80"/>
    </location>
</feature>
<dbReference type="Proteomes" id="UP000006316">
    <property type="component" value="Unassembled WGS sequence"/>
</dbReference>
<dbReference type="PRINTS" id="PR00455">
    <property type="entry name" value="HTHTETR"/>
</dbReference>
<reference evidence="6 7" key="1">
    <citation type="journal article" date="2012" name="Front. Microbiol.">
        <title>Redundancy and modularity in membrane-associated dissimilatory nitrate reduction in Bacillus.</title>
        <authorList>
            <person name="Heylen K."/>
            <person name="Keltjens J."/>
        </authorList>
    </citation>
    <scope>NUCLEOTIDE SEQUENCE [LARGE SCALE GENOMIC DNA]</scope>
    <source>
        <strain evidence="7">LMG 21833T</strain>
    </source>
</reference>
<dbReference type="PATRIC" id="fig|1117379.3.peg.510"/>
<dbReference type="AlphaFoldDB" id="K6DSC3"/>
<organism evidence="6 7">
    <name type="scientific">Neobacillus bataviensis LMG 21833</name>
    <dbReference type="NCBI Taxonomy" id="1117379"/>
    <lineage>
        <taxon>Bacteria</taxon>
        <taxon>Bacillati</taxon>
        <taxon>Bacillota</taxon>
        <taxon>Bacilli</taxon>
        <taxon>Bacillales</taxon>
        <taxon>Bacillaceae</taxon>
        <taxon>Neobacillus</taxon>
    </lineage>
</organism>
<dbReference type="GO" id="GO:0003700">
    <property type="term" value="F:DNA-binding transcription factor activity"/>
    <property type="evidence" value="ECO:0007669"/>
    <property type="project" value="TreeGrafter"/>
</dbReference>
<dbReference type="GO" id="GO:0000976">
    <property type="term" value="F:transcription cis-regulatory region binding"/>
    <property type="evidence" value="ECO:0007669"/>
    <property type="project" value="TreeGrafter"/>
</dbReference>
<keyword evidence="7" id="KW-1185">Reference proteome</keyword>
<evidence type="ECO:0000256" key="2">
    <source>
        <dbReference type="ARBA" id="ARBA00023125"/>
    </source>
</evidence>
<evidence type="ECO:0000256" key="4">
    <source>
        <dbReference type="PROSITE-ProRule" id="PRU00335"/>
    </source>
</evidence>
<dbReference type="RefSeq" id="WP_007083529.1">
    <property type="nucleotide sequence ID" value="NZ_AJLS01000013.1"/>
</dbReference>
<dbReference type="PROSITE" id="PS50977">
    <property type="entry name" value="HTH_TETR_2"/>
    <property type="match status" value="1"/>
</dbReference>
<dbReference type="PANTHER" id="PTHR30055:SF234">
    <property type="entry name" value="HTH-TYPE TRANSCRIPTIONAL REGULATOR BETI"/>
    <property type="match status" value="1"/>
</dbReference>
<keyword evidence="1" id="KW-0805">Transcription regulation</keyword>
<evidence type="ECO:0000256" key="1">
    <source>
        <dbReference type="ARBA" id="ARBA00023015"/>
    </source>
</evidence>
<protein>
    <submittedName>
        <fullName evidence="6">TetR family transcriptional regulator</fullName>
    </submittedName>
</protein>
<accession>K6DSC3</accession>
<gene>
    <name evidence="6" type="ORF">BABA_02432</name>
</gene>
<name>K6DSC3_9BACI</name>
<dbReference type="InterPro" id="IPR009057">
    <property type="entry name" value="Homeodomain-like_sf"/>
</dbReference>
<dbReference type="Pfam" id="PF00440">
    <property type="entry name" value="TetR_N"/>
    <property type="match status" value="1"/>
</dbReference>
<dbReference type="Gene3D" id="1.10.357.10">
    <property type="entry name" value="Tetracycline Repressor, domain 2"/>
    <property type="match status" value="1"/>
</dbReference>
<comment type="caution">
    <text evidence="6">The sequence shown here is derived from an EMBL/GenBank/DDBJ whole genome shotgun (WGS) entry which is preliminary data.</text>
</comment>
<proteinExistence type="predicted"/>
<dbReference type="eggNOG" id="COG1309">
    <property type="taxonomic scope" value="Bacteria"/>
</dbReference>